<accession>A0A087UZM4</accession>
<gene>
    <name evidence="1" type="ORF">X975_03747</name>
</gene>
<evidence type="ECO:0000313" key="1">
    <source>
        <dbReference type="EMBL" id="KFM82813.1"/>
    </source>
</evidence>
<dbReference type="AlphaFoldDB" id="A0A087UZM4"/>
<dbReference type="EMBL" id="KK122488">
    <property type="protein sequence ID" value="KFM82813.1"/>
    <property type="molecule type" value="Genomic_DNA"/>
</dbReference>
<protein>
    <submittedName>
        <fullName evidence="1">Uncharacterized protein</fullName>
    </submittedName>
</protein>
<dbReference type="Proteomes" id="UP000054359">
    <property type="component" value="Unassembled WGS sequence"/>
</dbReference>
<keyword evidence="2" id="KW-1185">Reference proteome</keyword>
<reference evidence="1 2" key="1">
    <citation type="submission" date="2013-11" db="EMBL/GenBank/DDBJ databases">
        <title>Genome sequencing of Stegodyphus mimosarum.</title>
        <authorList>
            <person name="Bechsgaard J."/>
        </authorList>
    </citation>
    <scope>NUCLEOTIDE SEQUENCE [LARGE SCALE GENOMIC DNA]</scope>
</reference>
<organism evidence="1 2">
    <name type="scientific">Stegodyphus mimosarum</name>
    <name type="common">African social velvet spider</name>
    <dbReference type="NCBI Taxonomy" id="407821"/>
    <lineage>
        <taxon>Eukaryota</taxon>
        <taxon>Metazoa</taxon>
        <taxon>Ecdysozoa</taxon>
        <taxon>Arthropoda</taxon>
        <taxon>Chelicerata</taxon>
        <taxon>Arachnida</taxon>
        <taxon>Araneae</taxon>
        <taxon>Araneomorphae</taxon>
        <taxon>Entelegynae</taxon>
        <taxon>Eresoidea</taxon>
        <taxon>Eresidae</taxon>
        <taxon>Stegodyphus</taxon>
    </lineage>
</organism>
<feature type="non-terminal residue" evidence="1">
    <location>
        <position position="115"/>
    </location>
</feature>
<name>A0A087UZM4_STEMI</name>
<proteinExistence type="predicted"/>
<sequence length="115" mass="13568">MQPLACLRTLWVDLQCEQELSGEGKLPQNLLAPRILSILPDDEYLEFKSRWDLMPKTEKSPEKLIEQINMRLQRKNQELRNESMITFITNANYNIVERDGKRVVKNLRWSANLNP</sequence>
<evidence type="ECO:0000313" key="2">
    <source>
        <dbReference type="Proteomes" id="UP000054359"/>
    </source>
</evidence>